<sequence>MALKGVYQVSVHEDLLSGYLRRRHSVSKLVVHLIFTTQYRRKVFDGEMLSQIREALLSAAEKLEIDILEMDGEEDHVHILVAYPPKLSVSVLVNNLKSISSRRVRILNTNLQKASNSGVLWSRSYFACSAGGATIETLKSYVRS</sequence>
<protein>
    <submittedName>
        <fullName evidence="2">Putative transposase</fullName>
    </submittedName>
</protein>
<reference evidence="3" key="1">
    <citation type="submission" date="2016-10" db="EMBL/GenBank/DDBJ databases">
        <authorList>
            <person name="Varghese N."/>
            <person name="Submissions S."/>
        </authorList>
    </citation>
    <scope>NUCLEOTIDE SEQUENCE [LARGE SCALE GENOMIC DNA]</scope>
    <source>
        <strain evidence="3">8N4</strain>
    </source>
</reference>
<dbReference type="EMBL" id="FOGC01000001">
    <property type="protein sequence ID" value="SEQ16869.1"/>
    <property type="molecule type" value="Genomic_DNA"/>
</dbReference>
<name>A0A1H9DTR0_9GAMM</name>
<keyword evidence="3" id="KW-1185">Reference proteome</keyword>
<dbReference type="Pfam" id="PF01797">
    <property type="entry name" value="Y1_Tnp"/>
    <property type="match status" value="1"/>
</dbReference>
<evidence type="ECO:0000313" key="2">
    <source>
        <dbReference type="EMBL" id="SEQ16869.1"/>
    </source>
</evidence>
<dbReference type="SMART" id="SM01321">
    <property type="entry name" value="Y1_Tnp"/>
    <property type="match status" value="1"/>
</dbReference>
<feature type="domain" description="Transposase IS200-like" evidence="1">
    <location>
        <begin position="26"/>
        <end position="144"/>
    </location>
</feature>
<gene>
    <name evidence="2" type="ORF">SAMN05216522_101407</name>
</gene>
<evidence type="ECO:0000313" key="3">
    <source>
        <dbReference type="Proteomes" id="UP000242515"/>
    </source>
</evidence>
<dbReference type="GO" id="GO:0004803">
    <property type="term" value="F:transposase activity"/>
    <property type="evidence" value="ECO:0007669"/>
    <property type="project" value="InterPro"/>
</dbReference>
<dbReference type="SUPFAM" id="SSF143422">
    <property type="entry name" value="Transposase IS200-like"/>
    <property type="match status" value="1"/>
</dbReference>
<dbReference type="Proteomes" id="UP000242515">
    <property type="component" value="Unassembled WGS sequence"/>
</dbReference>
<dbReference type="InterPro" id="IPR036515">
    <property type="entry name" value="Transposase_17_sf"/>
</dbReference>
<dbReference type="STRING" id="988801.SAMN05216522_101407"/>
<dbReference type="PANTHER" id="PTHR33360:SF2">
    <property type="entry name" value="TRANSPOSASE FOR INSERTION SEQUENCE ELEMENT IS200"/>
    <property type="match status" value="1"/>
</dbReference>
<dbReference type="NCBIfam" id="NF033573">
    <property type="entry name" value="transpos_IS200"/>
    <property type="match status" value="1"/>
</dbReference>
<dbReference type="InterPro" id="IPR002686">
    <property type="entry name" value="Transposase_17"/>
</dbReference>
<proteinExistence type="predicted"/>
<accession>A0A1H9DTR0</accession>
<dbReference type="GO" id="GO:0003677">
    <property type="term" value="F:DNA binding"/>
    <property type="evidence" value="ECO:0007669"/>
    <property type="project" value="InterPro"/>
</dbReference>
<dbReference type="Gene3D" id="3.30.70.1290">
    <property type="entry name" value="Transposase IS200-like"/>
    <property type="match status" value="1"/>
</dbReference>
<dbReference type="GO" id="GO:0006313">
    <property type="term" value="P:DNA transposition"/>
    <property type="evidence" value="ECO:0007669"/>
    <property type="project" value="InterPro"/>
</dbReference>
<dbReference type="AlphaFoldDB" id="A0A1H9DTR0"/>
<evidence type="ECO:0000259" key="1">
    <source>
        <dbReference type="SMART" id="SM01321"/>
    </source>
</evidence>
<dbReference type="PANTHER" id="PTHR33360">
    <property type="entry name" value="TRANSPOSASE FOR INSERTION SEQUENCE ELEMENT IS200"/>
    <property type="match status" value="1"/>
</dbReference>
<organism evidence="2 3">
    <name type="scientific">Rosenbergiella nectarea</name>
    <dbReference type="NCBI Taxonomy" id="988801"/>
    <lineage>
        <taxon>Bacteria</taxon>
        <taxon>Pseudomonadati</taxon>
        <taxon>Pseudomonadota</taxon>
        <taxon>Gammaproteobacteria</taxon>
        <taxon>Enterobacterales</taxon>
        <taxon>Erwiniaceae</taxon>
        <taxon>Rosenbergiella</taxon>
    </lineage>
</organism>